<sequence>MNTRMVVWITHGLALAILERQLSEHGGVAGVRDEALLDSTLARPQQLFSYGAPLSDLVQLTASLAYGLAHHRPFVDGNKHTAHMCYRVFLMLNDAKLMAPQEEKYVALMGLAGGVWGKADFSLWLRPRVRLQGQGHLVVVVLTKR</sequence>
<dbReference type="PIRSF" id="PIRSF018297">
    <property type="entry name" value="Doc"/>
    <property type="match status" value="1"/>
</dbReference>
<dbReference type="RefSeq" id="WP_104538290.1">
    <property type="nucleotide sequence ID" value="NZ_MIGY01000003.1"/>
</dbReference>
<proteinExistence type="predicted"/>
<accession>A0A2S7AA68</accession>
<evidence type="ECO:0000313" key="2">
    <source>
        <dbReference type="EMBL" id="PPU06045.1"/>
    </source>
</evidence>
<protein>
    <submittedName>
        <fullName evidence="2">Type II toxin-antitoxin system death-on-curing family toxin</fullName>
    </submittedName>
</protein>
<dbReference type="Pfam" id="PF02661">
    <property type="entry name" value="Fic"/>
    <property type="match status" value="1"/>
</dbReference>
<organism evidence="2 3">
    <name type="scientific">Xanthomonas arboricola</name>
    <dbReference type="NCBI Taxonomy" id="56448"/>
    <lineage>
        <taxon>Bacteria</taxon>
        <taxon>Pseudomonadati</taxon>
        <taxon>Pseudomonadota</taxon>
        <taxon>Gammaproteobacteria</taxon>
        <taxon>Lysobacterales</taxon>
        <taxon>Lysobacteraceae</taxon>
        <taxon>Xanthomonas</taxon>
    </lineage>
</organism>
<dbReference type="Proteomes" id="UP000239204">
    <property type="component" value="Unassembled WGS sequence"/>
</dbReference>
<evidence type="ECO:0000259" key="1">
    <source>
        <dbReference type="PROSITE" id="PS51459"/>
    </source>
</evidence>
<comment type="caution">
    <text evidence="2">The sequence shown here is derived from an EMBL/GenBank/DDBJ whole genome shotgun (WGS) entry which is preliminary data.</text>
</comment>
<dbReference type="GO" id="GO:0016301">
    <property type="term" value="F:kinase activity"/>
    <property type="evidence" value="ECO:0007669"/>
    <property type="project" value="InterPro"/>
</dbReference>
<gene>
    <name evidence="2" type="ORF">XarjCFBP7645_15830</name>
</gene>
<dbReference type="AlphaFoldDB" id="A0A2S7AA68"/>
<dbReference type="PANTHER" id="PTHR39426">
    <property type="entry name" value="HOMOLOGY TO DEATH-ON-CURING PROTEIN OF PHAGE P1"/>
    <property type="match status" value="1"/>
</dbReference>
<evidence type="ECO:0000313" key="3">
    <source>
        <dbReference type="Proteomes" id="UP000239204"/>
    </source>
</evidence>
<dbReference type="Gene3D" id="1.20.120.1870">
    <property type="entry name" value="Fic/DOC protein, Fido domain"/>
    <property type="match status" value="1"/>
</dbReference>
<reference evidence="2 3" key="1">
    <citation type="submission" date="2016-08" db="EMBL/GenBank/DDBJ databases">
        <title>Evolution of the type three secretion system and type three effector repertoires in Xanthomonas.</title>
        <authorList>
            <person name="Merda D."/>
            <person name="Briand M."/>
            <person name="Bosis E."/>
            <person name="Rousseau C."/>
            <person name="Portier P."/>
            <person name="Jacques M.-A."/>
            <person name="Fischer-Le Saux M."/>
        </authorList>
    </citation>
    <scope>NUCLEOTIDE SEQUENCE [LARGE SCALE GENOMIC DNA]</scope>
    <source>
        <strain evidence="2 3">CFBP 7645</strain>
    </source>
</reference>
<dbReference type="InterPro" id="IPR006440">
    <property type="entry name" value="Doc"/>
</dbReference>
<dbReference type="PANTHER" id="PTHR39426:SF1">
    <property type="entry name" value="HOMOLOGY TO DEATH-ON-CURING PROTEIN OF PHAGE P1"/>
    <property type="match status" value="1"/>
</dbReference>
<dbReference type="InterPro" id="IPR053737">
    <property type="entry name" value="Type_II_TA_Toxin"/>
</dbReference>
<dbReference type="NCBIfam" id="TIGR01550">
    <property type="entry name" value="DOC_P1"/>
    <property type="match status" value="1"/>
</dbReference>
<dbReference type="InterPro" id="IPR003812">
    <property type="entry name" value="Fido"/>
</dbReference>
<name>A0A2S7AA68_9XANT</name>
<dbReference type="PROSITE" id="PS51459">
    <property type="entry name" value="FIDO"/>
    <property type="match status" value="1"/>
</dbReference>
<feature type="domain" description="Fido" evidence="1">
    <location>
        <begin position="2"/>
        <end position="127"/>
    </location>
</feature>
<dbReference type="EMBL" id="MIGY01000003">
    <property type="protein sequence ID" value="PPU06045.1"/>
    <property type="molecule type" value="Genomic_DNA"/>
</dbReference>